<dbReference type="SUPFAM" id="SSF47616">
    <property type="entry name" value="GST C-terminal domain-like"/>
    <property type="match status" value="1"/>
</dbReference>
<reference evidence="4" key="1">
    <citation type="journal article" date="2014" name="Genome Announc.">
        <title>Draft genome sequence of the formaldehyde-resistant fungus Byssochlamys spectabilis No. 5 (anamorph Paecilomyces variotii No. 5) (NBRC109023).</title>
        <authorList>
            <person name="Oka T."/>
            <person name="Ekino K."/>
            <person name="Fukuda K."/>
            <person name="Nomura Y."/>
        </authorList>
    </citation>
    <scope>NUCLEOTIDE SEQUENCE [LARGE SCALE GENOMIC DNA]</scope>
    <source>
        <strain evidence="4">No. 5 / NBRC 109023</strain>
    </source>
</reference>
<comment type="caution">
    <text evidence="3">The sequence shown here is derived from an EMBL/GenBank/DDBJ whole genome shotgun (WGS) entry which is preliminary data.</text>
</comment>
<evidence type="ECO:0000313" key="4">
    <source>
        <dbReference type="Proteomes" id="UP000018001"/>
    </source>
</evidence>
<dbReference type="InterPro" id="IPR004046">
    <property type="entry name" value="GST_C"/>
</dbReference>
<dbReference type="eggNOG" id="ENOG502RZUU">
    <property type="taxonomic scope" value="Eukaryota"/>
</dbReference>
<dbReference type="AlphaFoldDB" id="V5G1T6"/>
<dbReference type="Gene3D" id="1.20.1050.10">
    <property type="match status" value="1"/>
</dbReference>
<keyword evidence="4" id="KW-1185">Reference proteome</keyword>
<evidence type="ECO:0000256" key="1">
    <source>
        <dbReference type="SAM" id="MobiDB-lite"/>
    </source>
</evidence>
<dbReference type="InterPro" id="IPR010987">
    <property type="entry name" value="Glutathione-S-Trfase_C-like"/>
</dbReference>
<dbReference type="PROSITE" id="PS50405">
    <property type="entry name" value="GST_CTER"/>
    <property type="match status" value="1"/>
</dbReference>
<evidence type="ECO:0000313" key="3">
    <source>
        <dbReference type="EMBL" id="GAD94837.1"/>
    </source>
</evidence>
<gene>
    <name evidence="3" type="ORF">PVAR5_3466</name>
</gene>
<dbReference type="InterPro" id="IPR018713">
    <property type="entry name" value="MPAB/Lcp_cat_dom"/>
</dbReference>
<protein>
    <recommendedName>
        <fullName evidence="2">GST C-terminal domain-containing protein</fullName>
    </recommendedName>
</protein>
<proteinExistence type="predicted"/>
<feature type="region of interest" description="Disordered" evidence="1">
    <location>
        <begin position="53"/>
        <end position="82"/>
    </location>
</feature>
<dbReference type="GO" id="GO:0016491">
    <property type="term" value="F:oxidoreductase activity"/>
    <property type="evidence" value="ECO:0007669"/>
    <property type="project" value="InterPro"/>
</dbReference>
<dbReference type="HOGENOM" id="CLU_042166_0_0_1"/>
<dbReference type="OrthoDB" id="6361347at2759"/>
<feature type="compositionally biased region" description="Polar residues" evidence="1">
    <location>
        <begin position="53"/>
        <end position="80"/>
    </location>
</feature>
<dbReference type="Pfam" id="PF00043">
    <property type="entry name" value="GST_C"/>
    <property type="match status" value="1"/>
</dbReference>
<dbReference type="Pfam" id="PF09995">
    <property type="entry name" value="MPAB_Lcp_cat"/>
    <property type="match status" value="1"/>
</dbReference>
<dbReference type="InterPro" id="IPR036282">
    <property type="entry name" value="Glutathione-S-Trfase_C_sf"/>
</dbReference>
<accession>V5G1T6</accession>
<dbReference type="InParanoid" id="V5G1T6"/>
<dbReference type="Proteomes" id="UP000018001">
    <property type="component" value="Unassembled WGS sequence"/>
</dbReference>
<organism evidence="3 4">
    <name type="scientific">Byssochlamys spectabilis (strain No. 5 / NBRC 109023)</name>
    <name type="common">Paecilomyces variotii</name>
    <dbReference type="NCBI Taxonomy" id="1356009"/>
    <lineage>
        <taxon>Eukaryota</taxon>
        <taxon>Fungi</taxon>
        <taxon>Dikarya</taxon>
        <taxon>Ascomycota</taxon>
        <taxon>Pezizomycotina</taxon>
        <taxon>Eurotiomycetes</taxon>
        <taxon>Eurotiomycetidae</taxon>
        <taxon>Eurotiales</taxon>
        <taxon>Thermoascaceae</taxon>
        <taxon>Paecilomyces</taxon>
    </lineage>
</organism>
<dbReference type="PANTHER" id="PTHR37539:SF1">
    <property type="entry name" value="ER-BOUND OXYGENASE MPAB_MPAB'_RUBBER OXYGENASE CATALYTIC DOMAIN-CONTAINING PROTEIN"/>
    <property type="match status" value="1"/>
</dbReference>
<dbReference type="PANTHER" id="PTHR37539">
    <property type="entry name" value="SECRETED PROTEIN-RELATED"/>
    <property type="match status" value="1"/>
</dbReference>
<sequence>MSQREVDMGTDTRRCWDYEFVWTPNHLTAEKLDPLRYSFDTLSEDCLKPLNSLSQSSNDVVPEQSPVNNGPPSNTPSQGMKTGLWKNDLYTTLRDNHEKHEALGRLWKQVNTIPDWVDWEQISRGQEVYYRYGLSMTVALVFQSLLGGMGTGNVVETLSRTGGFSTKVVRRRLLETAQHTLHVTQSLESIRPGGAGHVSTIRVRLLHAVVRHQIMELAKKRPSYYNVEKHGIPINDLDSVGTIHSFSTIVIWIGLRRQGIYLSDREAADYIALWRLVAHYIGAPTDVFETPEKARATMESIMLSEVDPTPAGAVLAQNMIIGLENTPPLFASRGVLEAMARWLNGKSLSDKLGIGNPDILSWIVVCWVFLTFVPTLGRSMMIRLGNIPDDNPLVKIGNERLKRGLSALDTCLSSNDWLAGDEFTAADVMIVFSLTTMRYFYPYSLREYPGIGRYLQRIGRREAYQRAMRIGDPQLVPALGLDPPKSFGS</sequence>
<feature type="domain" description="GST C-terminal" evidence="2">
    <location>
        <begin position="358"/>
        <end position="479"/>
    </location>
</feature>
<dbReference type="InterPro" id="IPR037473">
    <property type="entry name" value="Lcp-like"/>
</dbReference>
<name>V5G1T6_BYSSN</name>
<evidence type="ECO:0000259" key="2">
    <source>
        <dbReference type="PROSITE" id="PS50405"/>
    </source>
</evidence>
<dbReference type="EMBL" id="BAUL01000103">
    <property type="protein sequence ID" value="GAD94837.1"/>
    <property type="molecule type" value="Genomic_DNA"/>
</dbReference>